<organism evidence="1 2">
    <name type="scientific">Auriscalpium vulgare</name>
    <dbReference type="NCBI Taxonomy" id="40419"/>
    <lineage>
        <taxon>Eukaryota</taxon>
        <taxon>Fungi</taxon>
        <taxon>Dikarya</taxon>
        <taxon>Basidiomycota</taxon>
        <taxon>Agaricomycotina</taxon>
        <taxon>Agaricomycetes</taxon>
        <taxon>Russulales</taxon>
        <taxon>Auriscalpiaceae</taxon>
        <taxon>Auriscalpium</taxon>
    </lineage>
</organism>
<name>A0ACB8RRA2_9AGAM</name>
<protein>
    <submittedName>
        <fullName evidence="1">Uncharacterized protein</fullName>
    </submittedName>
</protein>
<gene>
    <name evidence="1" type="ORF">FA95DRAFT_1572971</name>
</gene>
<keyword evidence="2" id="KW-1185">Reference proteome</keyword>
<sequence length="555" mass="59722">MPFSSPHRLDDPPPAIDWPVPHYLTGPISPADTDYSPVHHPVSLPHLAAMAIPLPFHQVYNHPSSFADHILPLQHSLPNDAYAYAAAAADLDMQRLLMNDPAAIMHDPAAAAALMSARREPDELLSPISVQSYLSAAHTHLSPSTSPTDLRPPHDFPPAPATAGMLHAHAHDHSPDMSAAHALPLPSGLPEQHTLLLDSPYLQLPKPPPQLDTDPYAAAFLQEQLGDDKWGIFSARLYERRLGGPKARSRARKHGDAEPQRNAGASALDFLIKVEVVKEVLRIYVPHPYNPFKSLTHPYDGAPEGVVTLTRSTVLALSGWSNTQFSYWARRAEAICVLAPYDELLHSVAVALARRLHATLPPAPPSPSSSTAVSPLTSPVSATNSIAADPDAAEPAVTGKGLDQLIDVVKRRTGQSPFLRGKHASLDPFGAPGSPPAALACQPTFQAQMYEHAGRASARKRRRRDSGGSSTDTDGGGYNAYIGGAVPIKAEVADMQVPVQDARRVFFKVSDSRASSPPALALALGMPRELFPVSDSRFDRDRDRGVRKRARMGAA</sequence>
<evidence type="ECO:0000313" key="2">
    <source>
        <dbReference type="Proteomes" id="UP000814033"/>
    </source>
</evidence>
<proteinExistence type="predicted"/>
<reference evidence="1" key="1">
    <citation type="submission" date="2021-02" db="EMBL/GenBank/DDBJ databases">
        <authorList>
            <consortium name="DOE Joint Genome Institute"/>
            <person name="Ahrendt S."/>
            <person name="Looney B.P."/>
            <person name="Miyauchi S."/>
            <person name="Morin E."/>
            <person name="Drula E."/>
            <person name="Courty P.E."/>
            <person name="Chicoki N."/>
            <person name="Fauchery L."/>
            <person name="Kohler A."/>
            <person name="Kuo A."/>
            <person name="Labutti K."/>
            <person name="Pangilinan J."/>
            <person name="Lipzen A."/>
            <person name="Riley R."/>
            <person name="Andreopoulos W."/>
            <person name="He G."/>
            <person name="Johnson J."/>
            <person name="Barry K.W."/>
            <person name="Grigoriev I.V."/>
            <person name="Nagy L."/>
            <person name="Hibbett D."/>
            <person name="Henrissat B."/>
            <person name="Matheny P.B."/>
            <person name="Labbe J."/>
            <person name="Martin F."/>
        </authorList>
    </citation>
    <scope>NUCLEOTIDE SEQUENCE</scope>
    <source>
        <strain evidence="1">FP105234-sp</strain>
    </source>
</reference>
<dbReference type="Proteomes" id="UP000814033">
    <property type="component" value="Unassembled WGS sequence"/>
</dbReference>
<comment type="caution">
    <text evidence="1">The sequence shown here is derived from an EMBL/GenBank/DDBJ whole genome shotgun (WGS) entry which is preliminary data.</text>
</comment>
<dbReference type="EMBL" id="MU275919">
    <property type="protein sequence ID" value="KAI0046691.1"/>
    <property type="molecule type" value="Genomic_DNA"/>
</dbReference>
<evidence type="ECO:0000313" key="1">
    <source>
        <dbReference type="EMBL" id="KAI0046691.1"/>
    </source>
</evidence>
<accession>A0ACB8RRA2</accession>
<reference evidence="1" key="2">
    <citation type="journal article" date="2022" name="New Phytol.">
        <title>Evolutionary transition to the ectomycorrhizal habit in the genomes of a hyperdiverse lineage of mushroom-forming fungi.</title>
        <authorList>
            <person name="Looney B."/>
            <person name="Miyauchi S."/>
            <person name="Morin E."/>
            <person name="Drula E."/>
            <person name="Courty P.E."/>
            <person name="Kohler A."/>
            <person name="Kuo A."/>
            <person name="LaButti K."/>
            <person name="Pangilinan J."/>
            <person name="Lipzen A."/>
            <person name="Riley R."/>
            <person name="Andreopoulos W."/>
            <person name="He G."/>
            <person name="Johnson J."/>
            <person name="Nolan M."/>
            <person name="Tritt A."/>
            <person name="Barry K.W."/>
            <person name="Grigoriev I.V."/>
            <person name="Nagy L.G."/>
            <person name="Hibbett D."/>
            <person name="Henrissat B."/>
            <person name="Matheny P.B."/>
            <person name="Labbe J."/>
            <person name="Martin F.M."/>
        </authorList>
    </citation>
    <scope>NUCLEOTIDE SEQUENCE</scope>
    <source>
        <strain evidence="1">FP105234-sp</strain>
    </source>
</reference>